<accession>A0A1X7HNR9</accession>
<dbReference type="Gene3D" id="3.30.565.40">
    <property type="entry name" value="Fervidobacterium nodosum Rt17-B1 like"/>
    <property type="match status" value="1"/>
</dbReference>
<protein>
    <recommendedName>
        <fullName evidence="1">DUF3298 domain-containing protein</fullName>
    </recommendedName>
</protein>
<reference evidence="2 3" key="1">
    <citation type="submission" date="2017-04" db="EMBL/GenBank/DDBJ databases">
        <authorList>
            <person name="Afonso C.L."/>
            <person name="Miller P.J."/>
            <person name="Scott M.A."/>
            <person name="Spackman E."/>
            <person name="Goraichik I."/>
            <person name="Dimitrov K.M."/>
            <person name="Suarez D.L."/>
            <person name="Swayne D.E."/>
        </authorList>
    </citation>
    <scope>NUCLEOTIDE SEQUENCE [LARGE SCALE GENOMIC DNA]</scope>
    <source>
        <strain evidence="2 3">N3/975</strain>
    </source>
</reference>
<dbReference type="STRING" id="1313296.SAMN05661091_4843"/>
<dbReference type="RefSeq" id="WP_208920679.1">
    <property type="nucleotide sequence ID" value="NZ_LT840184.1"/>
</dbReference>
<dbReference type="Gene3D" id="3.90.640.20">
    <property type="entry name" value="Heat-shock cognate protein, ATPase"/>
    <property type="match status" value="1"/>
</dbReference>
<gene>
    <name evidence="2" type="ORF">SAMN05661091_4843</name>
</gene>
<dbReference type="Pfam" id="PF11738">
    <property type="entry name" value="DUF3298"/>
    <property type="match status" value="1"/>
</dbReference>
<evidence type="ECO:0000313" key="3">
    <source>
        <dbReference type="Proteomes" id="UP000192940"/>
    </source>
</evidence>
<sequence>MTYYEPPVEIRTLTYSAPGTVIQYPQVTGLANRQAEERINRAIILQIQEMQRIQQGVQTGTNPETTGHFEIKTNERGLLSLLLSNYTYSIPMAHGYTVAKALTFSTRTGQSYNLSDLFRPGSNYLAFLTADVNRQIKERNIPTLEGNVIAVQPSQDFYLADKSLVIFYPLYAITPYYVGFPMFPISVYSLQSIAAENGPLMILAAAVV</sequence>
<feature type="domain" description="DUF3298" evidence="1">
    <location>
        <begin position="115"/>
        <end position="186"/>
    </location>
</feature>
<proteinExistence type="predicted"/>
<keyword evidence="3" id="KW-1185">Reference proteome</keyword>
<dbReference type="EMBL" id="LT840184">
    <property type="protein sequence ID" value="SMF89951.1"/>
    <property type="molecule type" value="Genomic_DNA"/>
</dbReference>
<evidence type="ECO:0000259" key="1">
    <source>
        <dbReference type="Pfam" id="PF11738"/>
    </source>
</evidence>
<dbReference type="Proteomes" id="UP000192940">
    <property type="component" value="Chromosome I"/>
</dbReference>
<dbReference type="AlphaFoldDB" id="A0A1X7HNR9"/>
<organism evidence="2 3">
    <name type="scientific">Paenibacillus uliginis N3/975</name>
    <dbReference type="NCBI Taxonomy" id="1313296"/>
    <lineage>
        <taxon>Bacteria</taxon>
        <taxon>Bacillati</taxon>
        <taxon>Bacillota</taxon>
        <taxon>Bacilli</taxon>
        <taxon>Bacillales</taxon>
        <taxon>Paenibacillaceae</taxon>
        <taxon>Paenibacillus</taxon>
    </lineage>
</organism>
<dbReference type="InterPro" id="IPR037126">
    <property type="entry name" value="PdaC/RsiV-like_sf"/>
</dbReference>
<name>A0A1X7HNR9_9BACL</name>
<dbReference type="InterPro" id="IPR021729">
    <property type="entry name" value="DUF3298"/>
</dbReference>
<evidence type="ECO:0000313" key="2">
    <source>
        <dbReference type="EMBL" id="SMF89951.1"/>
    </source>
</evidence>